<evidence type="ECO:0000256" key="2">
    <source>
        <dbReference type="ARBA" id="ARBA00022737"/>
    </source>
</evidence>
<dbReference type="Gene3D" id="3.30.160.60">
    <property type="entry name" value="Classic Zinc Finger"/>
    <property type="match status" value="1"/>
</dbReference>
<evidence type="ECO:0000256" key="10">
    <source>
        <dbReference type="PROSITE-ProRule" id="PRU00042"/>
    </source>
</evidence>
<dbReference type="PROSITE" id="PS00028">
    <property type="entry name" value="ZINC_FINGER_C2H2_1"/>
    <property type="match status" value="1"/>
</dbReference>
<comment type="caution">
    <text evidence="13">The sequence shown here is derived from an EMBL/GenBank/DDBJ whole genome shotgun (WGS) entry which is preliminary data.</text>
</comment>
<keyword evidence="3 10" id="KW-0863">Zinc-finger</keyword>
<feature type="compositionally biased region" description="Polar residues" evidence="11">
    <location>
        <begin position="1"/>
        <end position="15"/>
    </location>
</feature>
<accession>A0A9D5CNL2</accession>
<keyword evidence="14" id="KW-1185">Reference proteome</keyword>
<dbReference type="InterPro" id="IPR036236">
    <property type="entry name" value="Znf_C2H2_sf"/>
</dbReference>
<keyword evidence="6" id="KW-0804">Transcription</keyword>
<reference evidence="13" key="2">
    <citation type="journal article" date="2022" name="Hortic Res">
        <title>The genome of Dioscorea zingiberensis sheds light on the biosynthesis, origin and evolution of the medicinally important diosgenin saponins.</title>
        <authorList>
            <person name="Li Y."/>
            <person name="Tan C."/>
            <person name="Li Z."/>
            <person name="Guo J."/>
            <person name="Li S."/>
            <person name="Chen X."/>
            <person name="Wang C."/>
            <person name="Dai X."/>
            <person name="Yang H."/>
            <person name="Song W."/>
            <person name="Hou L."/>
            <person name="Xu J."/>
            <person name="Tong Z."/>
            <person name="Xu A."/>
            <person name="Yuan X."/>
            <person name="Wang W."/>
            <person name="Yang Q."/>
            <person name="Chen L."/>
            <person name="Sun Z."/>
            <person name="Wang K."/>
            <person name="Pan B."/>
            <person name="Chen J."/>
            <person name="Bao Y."/>
            <person name="Liu F."/>
            <person name="Qi X."/>
            <person name="Gang D.R."/>
            <person name="Wen J."/>
            <person name="Li J."/>
        </authorList>
    </citation>
    <scope>NUCLEOTIDE SEQUENCE</scope>
    <source>
        <strain evidence="13">Dzin_1.0</strain>
    </source>
</reference>
<protein>
    <recommendedName>
        <fullName evidence="8">Protein EARLY HEADING DATE 2</fullName>
    </recommendedName>
    <alternativeName>
        <fullName evidence="9">Protein RICE INDETERMINATE 1</fullName>
    </alternativeName>
</protein>
<dbReference type="InterPro" id="IPR031140">
    <property type="entry name" value="IDD1-16"/>
</dbReference>
<dbReference type="SUPFAM" id="SSF57667">
    <property type="entry name" value="beta-beta-alpha zinc fingers"/>
    <property type="match status" value="1"/>
</dbReference>
<evidence type="ECO:0000256" key="4">
    <source>
        <dbReference type="ARBA" id="ARBA00022833"/>
    </source>
</evidence>
<dbReference type="GO" id="GO:0005634">
    <property type="term" value="C:nucleus"/>
    <property type="evidence" value="ECO:0007669"/>
    <property type="project" value="TreeGrafter"/>
</dbReference>
<evidence type="ECO:0000259" key="12">
    <source>
        <dbReference type="PROSITE" id="PS50157"/>
    </source>
</evidence>
<keyword evidence="2" id="KW-0677">Repeat</keyword>
<dbReference type="GO" id="GO:0003700">
    <property type="term" value="F:DNA-binding transcription factor activity"/>
    <property type="evidence" value="ECO:0007669"/>
    <property type="project" value="TreeGrafter"/>
</dbReference>
<feature type="compositionally biased region" description="Polar residues" evidence="11">
    <location>
        <begin position="28"/>
        <end position="51"/>
    </location>
</feature>
<evidence type="ECO:0000256" key="7">
    <source>
        <dbReference type="ARBA" id="ARBA00059785"/>
    </source>
</evidence>
<evidence type="ECO:0000256" key="1">
    <source>
        <dbReference type="ARBA" id="ARBA00022723"/>
    </source>
</evidence>
<dbReference type="PROSITE" id="PS50157">
    <property type="entry name" value="ZINC_FINGER_C2H2_2"/>
    <property type="match status" value="1"/>
</dbReference>
<dbReference type="AlphaFoldDB" id="A0A9D5CNL2"/>
<dbReference type="GO" id="GO:0008270">
    <property type="term" value="F:zinc ion binding"/>
    <property type="evidence" value="ECO:0007669"/>
    <property type="project" value="UniProtKB-KW"/>
</dbReference>
<dbReference type="OrthoDB" id="6354171at2759"/>
<proteinExistence type="predicted"/>
<dbReference type="PANTHER" id="PTHR10593:SF234">
    <property type="entry name" value="C2H2-TYPE DOMAIN-CONTAINING PROTEIN"/>
    <property type="match status" value="1"/>
</dbReference>
<dbReference type="Pfam" id="PF00096">
    <property type="entry name" value="zf-C2H2"/>
    <property type="match status" value="1"/>
</dbReference>
<evidence type="ECO:0000313" key="14">
    <source>
        <dbReference type="Proteomes" id="UP001085076"/>
    </source>
</evidence>
<keyword evidence="4" id="KW-0862">Zinc</keyword>
<feature type="domain" description="C2H2-type" evidence="12">
    <location>
        <begin position="86"/>
        <end position="108"/>
    </location>
</feature>
<organism evidence="13 14">
    <name type="scientific">Dioscorea zingiberensis</name>
    <dbReference type="NCBI Taxonomy" id="325984"/>
    <lineage>
        <taxon>Eukaryota</taxon>
        <taxon>Viridiplantae</taxon>
        <taxon>Streptophyta</taxon>
        <taxon>Embryophyta</taxon>
        <taxon>Tracheophyta</taxon>
        <taxon>Spermatophyta</taxon>
        <taxon>Magnoliopsida</taxon>
        <taxon>Liliopsida</taxon>
        <taxon>Dioscoreales</taxon>
        <taxon>Dioscoreaceae</taxon>
        <taxon>Dioscorea</taxon>
    </lineage>
</organism>
<dbReference type="Pfam" id="PF22992">
    <property type="entry name" value="C2CH-4th_BIRD-IDD"/>
    <property type="match status" value="1"/>
</dbReference>
<evidence type="ECO:0000256" key="9">
    <source>
        <dbReference type="ARBA" id="ARBA00083437"/>
    </source>
</evidence>
<dbReference type="EMBL" id="JAGGNH010000004">
    <property type="protein sequence ID" value="KAJ0976237.1"/>
    <property type="molecule type" value="Genomic_DNA"/>
</dbReference>
<sequence>MSNLSDGGSFSSGNTGEDEVKQHHQRQPQHLSTEPSASTTKNSHGSTLQQPSVPPVKKKRSLPGTPDPTAEVIALSPKALMTTNRFICEICNKGFQRDQNLQLHRRGHNLPWKLRQRTSTEPRKRVYICPEVTCVHHDPSRALGDLTGIKKHFFRKHGEKKWKCEKCSKKYAVQSDWKAHSKTCGTREYKCDCGTIFSRRDSFITHRAFCDALAEENRASQCLRASITAGFKGQSPQLMMPISGNTANNRSSMGMADFGHDMKNHLKALCQEFIPMPIKAMRMTDGGMFSSNSGPVFGACSVSSASAFLQLGGNNATVFDGPGGSSAHTSATVLLQKAAQMGATSSGSLHSPMMQQGFVTNMGSFGSMQAPGPYEQIQQSQMVGIDRQGTVLDTAPTGVFISSGNEGHAMLKNVEHESSGGMTKFMQRNGSAGLMAMAGRFGGGDTTEQQ</sequence>
<evidence type="ECO:0000256" key="8">
    <source>
        <dbReference type="ARBA" id="ARBA00072973"/>
    </source>
</evidence>
<dbReference type="FunFam" id="3.30.160.60:FF:000554">
    <property type="entry name" value="protein indeterminate-domain 12-like"/>
    <property type="match status" value="1"/>
</dbReference>
<dbReference type="Pfam" id="PF22996">
    <property type="entry name" value="C2H2-2nd_BIRD-IDD"/>
    <property type="match status" value="1"/>
</dbReference>
<dbReference type="Proteomes" id="UP001085076">
    <property type="component" value="Miscellaneous, Linkage group lg04"/>
</dbReference>
<dbReference type="Pfam" id="PF22995">
    <property type="entry name" value="C2CH-3rd_BIRD-IDD"/>
    <property type="match status" value="1"/>
</dbReference>
<feature type="region of interest" description="Disordered" evidence="11">
    <location>
        <begin position="1"/>
        <end position="70"/>
    </location>
</feature>
<dbReference type="InterPro" id="IPR055187">
    <property type="entry name" value="C2CH-3rd_BIRD-IDD"/>
</dbReference>
<dbReference type="InterPro" id="IPR055185">
    <property type="entry name" value="C2CH-4th_BIRD-IDD"/>
</dbReference>
<evidence type="ECO:0000256" key="6">
    <source>
        <dbReference type="ARBA" id="ARBA00023163"/>
    </source>
</evidence>
<dbReference type="SMART" id="SM00355">
    <property type="entry name" value="ZnF_C2H2"/>
    <property type="match status" value="3"/>
</dbReference>
<name>A0A9D5CNL2_9LILI</name>
<evidence type="ECO:0000256" key="5">
    <source>
        <dbReference type="ARBA" id="ARBA00023015"/>
    </source>
</evidence>
<evidence type="ECO:0000313" key="13">
    <source>
        <dbReference type="EMBL" id="KAJ0976237.1"/>
    </source>
</evidence>
<gene>
    <name evidence="13" type="ORF">J5N97_018202</name>
</gene>
<evidence type="ECO:0000256" key="3">
    <source>
        <dbReference type="ARBA" id="ARBA00022771"/>
    </source>
</evidence>
<dbReference type="PANTHER" id="PTHR10593">
    <property type="entry name" value="SERINE/THREONINE-PROTEIN KINASE RIO"/>
    <property type="match status" value="1"/>
</dbReference>
<dbReference type="FunFam" id="3.30.160.60:FF:000131">
    <property type="entry name" value="protein indeterminate-domain 5, chloroplastic-like"/>
    <property type="match status" value="1"/>
</dbReference>
<keyword evidence="1" id="KW-0479">Metal-binding</keyword>
<comment type="function">
    <text evidence="7">Transcription activator that acts as a flowering master switch in both long and short days, independently of the circadian clock. Promotes flowering upstream of HD1 by up-regulating FTL1, FTL4, FTL5, FTL6, EHD1, HD3A and RFT1. Seems to repress FTL11 expression. May recognize the consensus motif 5'-TTTGTCGTAAT-3' in target gene promoters.</text>
</comment>
<reference evidence="13" key="1">
    <citation type="submission" date="2021-03" db="EMBL/GenBank/DDBJ databases">
        <authorList>
            <person name="Li Z."/>
            <person name="Yang C."/>
        </authorList>
    </citation>
    <scope>NUCLEOTIDE SEQUENCE</scope>
    <source>
        <strain evidence="13">Dzin_1.0</strain>
        <tissue evidence="13">Leaf</tissue>
    </source>
</reference>
<evidence type="ECO:0000256" key="11">
    <source>
        <dbReference type="SAM" id="MobiDB-lite"/>
    </source>
</evidence>
<dbReference type="InterPro" id="IPR055186">
    <property type="entry name" value="C2H2-2nd_BIRD-IDD"/>
</dbReference>
<keyword evidence="5" id="KW-0805">Transcription regulation</keyword>
<dbReference type="InterPro" id="IPR013087">
    <property type="entry name" value="Znf_C2H2_type"/>
</dbReference>